<proteinExistence type="predicted"/>
<reference evidence="2" key="1">
    <citation type="submission" date="2020-10" db="EMBL/GenBank/DDBJ databases">
        <title>Diversity and distribution of actinomycetes associated with coral in the coast of Hainan.</title>
        <authorList>
            <person name="Li F."/>
        </authorList>
    </citation>
    <scope>NUCLEOTIDE SEQUENCE</scope>
    <source>
        <strain evidence="2">HNM0983</strain>
    </source>
</reference>
<feature type="transmembrane region" description="Helical" evidence="1">
    <location>
        <begin position="30"/>
        <end position="50"/>
    </location>
</feature>
<name>A0A929FY25_9PSEU</name>
<evidence type="ECO:0000256" key="1">
    <source>
        <dbReference type="SAM" id="Phobius"/>
    </source>
</evidence>
<gene>
    <name evidence="2" type="ORF">IQ251_12635</name>
</gene>
<dbReference type="Proteomes" id="UP000598360">
    <property type="component" value="Unassembled WGS sequence"/>
</dbReference>
<organism evidence="2 3">
    <name type="scientific">Saccharopolyspora montiporae</name>
    <dbReference type="NCBI Taxonomy" id="2781240"/>
    <lineage>
        <taxon>Bacteria</taxon>
        <taxon>Bacillati</taxon>
        <taxon>Actinomycetota</taxon>
        <taxon>Actinomycetes</taxon>
        <taxon>Pseudonocardiales</taxon>
        <taxon>Pseudonocardiaceae</taxon>
        <taxon>Saccharopolyspora</taxon>
    </lineage>
</organism>
<feature type="transmembrane region" description="Helical" evidence="1">
    <location>
        <begin position="125"/>
        <end position="153"/>
    </location>
</feature>
<dbReference type="AlphaFoldDB" id="A0A929FY25"/>
<keyword evidence="1" id="KW-0472">Membrane</keyword>
<accession>A0A929FY25</accession>
<evidence type="ECO:0000313" key="2">
    <source>
        <dbReference type="EMBL" id="MBE9375291.1"/>
    </source>
</evidence>
<evidence type="ECO:0008006" key="4">
    <source>
        <dbReference type="Google" id="ProtNLM"/>
    </source>
</evidence>
<feature type="transmembrane region" description="Helical" evidence="1">
    <location>
        <begin position="94"/>
        <end position="113"/>
    </location>
</feature>
<keyword evidence="1" id="KW-0812">Transmembrane</keyword>
<feature type="transmembrane region" description="Helical" evidence="1">
    <location>
        <begin position="165"/>
        <end position="184"/>
    </location>
</feature>
<comment type="caution">
    <text evidence="2">The sequence shown here is derived from an EMBL/GenBank/DDBJ whole genome shotgun (WGS) entry which is preliminary data.</text>
</comment>
<protein>
    <recommendedName>
        <fullName evidence="4">PAP2 superfamily protein</fullName>
    </recommendedName>
</protein>
<dbReference type="EMBL" id="JADEYC010000019">
    <property type="protein sequence ID" value="MBE9375291.1"/>
    <property type="molecule type" value="Genomic_DNA"/>
</dbReference>
<keyword evidence="3" id="KW-1185">Reference proteome</keyword>
<evidence type="ECO:0000313" key="3">
    <source>
        <dbReference type="Proteomes" id="UP000598360"/>
    </source>
</evidence>
<keyword evidence="1" id="KW-1133">Transmembrane helix</keyword>
<sequence length="188" mass="19784">MLTEVLAPWVIVLLLPLAVAWQATHALLPTLLWGLLVAVTSSILPMGIIVWGARTGRWDGHHVRNREGRLIPFVALLVFSLGGLAALILARAPWLVIALDISMISTLIVTGAITSRWKISMHTAVAGGAVVILAATYSPVFWLLAVLVAAIGWSRVKIHDHTTAQTIGGAIVGAISGGGLYAPLSGVL</sequence>
<feature type="transmembrane region" description="Helical" evidence="1">
    <location>
        <begin position="70"/>
        <end position="88"/>
    </location>
</feature>